<name>A0A1I8A918_9BILA</name>
<protein>
    <submittedName>
        <fullName evidence="3">PDEase domain-containing protein</fullName>
    </submittedName>
</protein>
<dbReference type="Proteomes" id="UP000095287">
    <property type="component" value="Unplaced"/>
</dbReference>
<dbReference type="AlphaFoldDB" id="A0A1I8A918"/>
<feature type="region of interest" description="Disordered" evidence="1">
    <location>
        <begin position="1"/>
        <end position="24"/>
    </location>
</feature>
<organism evidence="2 3">
    <name type="scientific">Steinernema glaseri</name>
    <dbReference type="NCBI Taxonomy" id="37863"/>
    <lineage>
        <taxon>Eukaryota</taxon>
        <taxon>Metazoa</taxon>
        <taxon>Ecdysozoa</taxon>
        <taxon>Nematoda</taxon>
        <taxon>Chromadorea</taxon>
        <taxon>Rhabditida</taxon>
        <taxon>Tylenchina</taxon>
        <taxon>Panagrolaimomorpha</taxon>
        <taxon>Strongyloidoidea</taxon>
        <taxon>Steinernematidae</taxon>
        <taxon>Steinernema</taxon>
    </lineage>
</organism>
<proteinExistence type="predicted"/>
<keyword evidence="2" id="KW-1185">Reference proteome</keyword>
<dbReference type="WBParaSite" id="L893_g34067.t1">
    <property type="protein sequence ID" value="L893_g34067.t1"/>
    <property type="gene ID" value="L893_g34067"/>
</dbReference>
<evidence type="ECO:0000313" key="2">
    <source>
        <dbReference type="Proteomes" id="UP000095287"/>
    </source>
</evidence>
<reference evidence="3" key="1">
    <citation type="submission" date="2016-11" db="UniProtKB">
        <authorList>
            <consortium name="WormBaseParasite"/>
        </authorList>
    </citation>
    <scope>IDENTIFICATION</scope>
</reference>
<evidence type="ECO:0000256" key="1">
    <source>
        <dbReference type="SAM" id="MobiDB-lite"/>
    </source>
</evidence>
<evidence type="ECO:0000313" key="3">
    <source>
        <dbReference type="WBParaSite" id="L893_g34067.t1"/>
    </source>
</evidence>
<sequence length="80" mass="9203">MSPKKYAHSLDPHEANSSFELTAEPRVDRTDSKALMTAQMNSVLDFIAVLTTSQKVVNWETLMERRLLRSAVVHKERNQF</sequence>
<accession>A0A1I8A918</accession>